<dbReference type="Pfam" id="PF16015">
    <property type="entry name" value="Promethin"/>
    <property type="match status" value="1"/>
</dbReference>
<organism evidence="3 4">
    <name type="scientific">Gymnopilus junonius</name>
    <name type="common">Spectacular rustgill mushroom</name>
    <name type="synonym">Gymnopilus spectabilis subsp. junonius</name>
    <dbReference type="NCBI Taxonomy" id="109634"/>
    <lineage>
        <taxon>Eukaryota</taxon>
        <taxon>Fungi</taxon>
        <taxon>Dikarya</taxon>
        <taxon>Basidiomycota</taxon>
        <taxon>Agaricomycotina</taxon>
        <taxon>Agaricomycetes</taxon>
        <taxon>Agaricomycetidae</taxon>
        <taxon>Agaricales</taxon>
        <taxon>Agaricineae</taxon>
        <taxon>Hymenogastraceae</taxon>
        <taxon>Gymnopilus</taxon>
    </lineage>
</organism>
<proteinExistence type="predicted"/>
<dbReference type="OrthoDB" id="3159957at2759"/>
<dbReference type="AlphaFoldDB" id="A0A9P5NYK1"/>
<protein>
    <recommendedName>
        <fullName evidence="5">Promethin</fullName>
    </recommendedName>
</protein>
<keyword evidence="2" id="KW-0812">Transmembrane</keyword>
<keyword evidence="2" id="KW-0472">Membrane</keyword>
<sequence length="206" mass="22744">MGDDTPKRSNQGDEMSGQFDRSIALVRNYSSRIEREYVRPILTNGRVFFGERPITTTFVTIFCSLGLFPVVFFLGLSVFTFTVFVASALGIAIAASTIFILAFFVALVSVLAAAFFLSILLTILALASFIFLRLVVLASMQGRSGVAVWANEMKHYLLYTIKGNQRNEQALTLQDDTFSDSTNDSGILIQPEKPASEDDTLQQKSN</sequence>
<reference evidence="3" key="1">
    <citation type="submission" date="2020-11" db="EMBL/GenBank/DDBJ databases">
        <authorList>
            <consortium name="DOE Joint Genome Institute"/>
            <person name="Ahrendt S."/>
            <person name="Riley R."/>
            <person name="Andreopoulos W."/>
            <person name="LaButti K."/>
            <person name="Pangilinan J."/>
            <person name="Ruiz-duenas F.J."/>
            <person name="Barrasa J.M."/>
            <person name="Sanchez-Garcia M."/>
            <person name="Camarero S."/>
            <person name="Miyauchi S."/>
            <person name="Serrano A."/>
            <person name="Linde D."/>
            <person name="Babiker R."/>
            <person name="Drula E."/>
            <person name="Ayuso-Fernandez I."/>
            <person name="Pacheco R."/>
            <person name="Padilla G."/>
            <person name="Ferreira P."/>
            <person name="Barriuso J."/>
            <person name="Kellner H."/>
            <person name="Castanera R."/>
            <person name="Alfaro M."/>
            <person name="Ramirez L."/>
            <person name="Pisabarro A.G."/>
            <person name="Kuo A."/>
            <person name="Tritt A."/>
            <person name="Lipzen A."/>
            <person name="He G."/>
            <person name="Yan M."/>
            <person name="Ng V."/>
            <person name="Cullen D."/>
            <person name="Martin F."/>
            <person name="Rosso M.-N."/>
            <person name="Henrissat B."/>
            <person name="Hibbett D."/>
            <person name="Martinez A.T."/>
            <person name="Grigoriev I.V."/>
        </authorList>
    </citation>
    <scope>NUCLEOTIDE SEQUENCE</scope>
    <source>
        <strain evidence="3">AH 44721</strain>
    </source>
</reference>
<evidence type="ECO:0000313" key="4">
    <source>
        <dbReference type="Proteomes" id="UP000724874"/>
    </source>
</evidence>
<dbReference type="EMBL" id="JADNYJ010000002">
    <property type="protein sequence ID" value="KAF8912991.1"/>
    <property type="molecule type" value="Genomic_DNA"/>
</dbReference>
<dbReference type="Proteomes" id="UP000724874">
    <property type="component" value="Unassembled WGS sequence"/>
</dbReference>
<keyword evidence="4" id="KW-1185">Reference proteome</keyword>
<feature type="region of interest" description="Disordered" evidence="1">
    <location>
        <begin position="182"/>
        <end position="206"/>
    </location>
</feature>
<name>A0A9P5NYK1_GYMJU</name>
<evidence type="ECO:0000256" key="1">
    <source>
        <dbReference type="SAM" id="MobiDB-lite"/>
    </source>
</evidence>
<evidence type="ECO:0000313" key="3">
    <source>
        <dbReference type="EMBL" id="KAF8912991.1"/>
    </source>
</evidence>
<keyword evidence="2" id="KW-1133">Transmembrane helix</keyword>
<feature type="transmembrane region" description="Helical" evidence="2">
    <location>
        <begin position="54"/>
        <end position="76"/>
    </location>
</feature>
<feature type="transmembrane region" description="Helical" evidence="2">
    <location>
        <begin position="113"/>
        <end position="136"/>
    </location>
</feature>
<gene>
    <name evidence="3" type="ORF">CPB84DRAFT_1760081</name>
</gene>
<evidence type="ECO:0000256" key="2">
    <source>
        <dbReference type="SAM" id="Phobius"/>
    </source>
</evidence>
<feature type="transmembrane region" description="Helical" evidence="2">
    <location>
        <begin position="83"/>
        <end position="107"/>
    </location>
</feature>
<comment type="caution">
    <text evidence="3">The sequence shown here is derived from an EMBL/GenBank/DDBJ whole genome shotgun (WGS) entry which is preliminary data.</text>
</comment>
<accession>A0A9P5NYK1</accession>
<evidence type="ECO:0008006" key="5">
    <source>
        <dbReference type="Google" id="ProtNLM"/>
    </source>
</evidence>